<dbReference type="Proteomes" id="UP001302812">
    <property type="component" value="Unassembled WGS sequence"/>
</dbReference>
<keyword evidence="5" id="KW-1185">Reference proteome</keyword>
<feature type="domain" description="Nephrocystin 3-like N-terminal" evidence="3">
    <location>
        <begin position="196"/>
        <end position="294"/>
    </location>
</feature>
<evidence type="ECO:0000256" key="1">
    <source>
        <dbReference type="ARBA" id="ARBA00022737"/>
    </source>
</evidence>
<dbReference type="EMBL" id="MU853354">
    <property type="protein sequence ID" value="KAK4109709.1"/>
    <property type="molecule type" value="Genomic_DNA"/>
</dbReference>
<feature type="signal peptide" evidence="2">
    <location>
        <begin position="1"/>
        <end position="22"/>
    </location>
</feature>
<protein>
    <recommendedName>
        <fullName evidence="3">Nephrocystin 3-like N-terminal domain-containing protein</fullName>
    </recommendedName>
</protein>
<sequence length="298" mass="32558">MDGLSTAASIVAVLQLAGTVLNCLNSVRNAPKELEKVFGEISSITGALFLMQTQAERAQQDQEGAGMLFTAVRSLSTPGGPLEQFKAALKTLASKFSPVGAVKKLSRTLAWPFEKSEIAELLLSLERLKSYFMLALQSDSLYLSRETKGAVNDLSEAVESLRLGKDDQECRRILNWLNTADMEQKHQDVFSLYQEGTCSWFLGSDAVDAWLGGEGNHMLWCPGDPGAGKTVMTSVVIEHVKAKFPDEETVVAMACCHLNDPDANTSISIISSLVKQLAIHGDTLHREVHELYHKMTKG</sequence>
<feature type="chain" id="PRO_5042921774" description="Nephrocystin 3-like N-terminal domain-containing protein" evidence="2">
    <location>
        <begin position="23"/>
        <end position="298"/>
    </location>
</feature>
<keyword evidence="2" id="KW-0732">Signal</keyword>
<dbReference type="Pfam" id="PF24883">
    <property type="entry name" value="NPHP3_N"/>
    <property type="match status" value="1"/>
</dbReference>
<dbReference type="RefSeq" id="XP_064667279.1">
    <property type="nucleotide sequence ID" value="XM_064809218.1"/>
</dbReference>
<reference evidence="4" key="2">
    <citation type="submission" date="2023-05" db="EMBL/GenBank/DDBJ databases">
        <authorList>
            <consortium name="Lawrence Berkeley National Laboratory"/>
            <person name="Steindorff A."/>
            <person name="Hensen N."/>
            <person name="Bonometti L."/>
            <person name="Westerberg I."/>
            <person name="Brannstrom I.O."/>
            <person name="Guillou S."/>
            <person name="Cros-Aarteil S."/>
            <person name="Calhoun S."/>
            <person name="Haridas S."/>
            <person name="Kuo A."/>
            <person name="Mondo S."/>
            <person name="Pangilinan J."/>
            <person name="Riley R."/>
            <person name="Labutti K."/>
            <person name="Andreopoulos B."/>
            <person name="Lipzen A."/>
            <person name="Chen C."/>
            <person name="Yanf M."/>
            <person name="Daum C."/>
            <person name="Ng V."/>
            <person name="Clum A."/>
            <person name="Ohm R."/>
            <person name="Martin F."/>
            <person name="Silar P."/>
            <person name="Natvig D."/>
            <person name="Lalanne C."/>
            <person name="Gautier V."/>
            <person name="Ament-Velasquez S.L."/>
            <person name="Kruys A."/>
            <person name="Hutchinson M.I."/>
            <person name="Powell A.J."/>
            <person name="Barry K."/>
            <person name="Miller A.N."/>
            <person name="Grigoriev I.V."/>
            <person name="Debuchy R."/>
            <person name="Gladieux P."/>
            <person name="Thoren M.H."/>
            <person name="Johannesson H."/>
        </authorList>
    </citation>
    <scope>NUCLEOTIDE SEQUENCE</scope>
    <source>
        <strain evidence="4">CBS 508.74</strain>
    </source>
</reference>
<evidence type="ECO:0000313" key="4">
    <source>
        <dbReference type="EMBL" id="KAK4109709.1"/>
    </source>
</evidence>
<dbReference type="Gene3D" id="3.40.50.300">
    <property type="entry name" value="P-loop containing nucleotide triphosphate hydrolases"/>
    <property type="match status" value="1"/>
</dbReference>
<dbReference type="InterPro" id="IPR027417">
    <property type="entry name" value="P-loop_NTPase"/>
</dbReference>
<comment type="caution">
    <text evidence="4">The sequence shown here is derived from an EMBL/GenBank/DDBJ whole genome shotgun (WGS) entry which is preliminary data.</text>
</comment>
<organism evidence="4 5">
    <name type="scientific">Canariomyces notabilis</name>
    <dbReference type="NCBI Taxonomy" id="2074819"/>
    <lineage>
        <taxon>Eukaryota</taxon>
        <taxon>Fungi</taxon>
        <taxon>Dikarya</taxon>
        <taxon>Ascomycota</taxon>
        <taxon>Pezizomycotina</taxon>
        <taxon>Sordariomycetes</taxon>
        <taxon>Sordariomycetidae</taxon>
        <taxon>Sordariales</taxon>
        <taxon>Chaetomiaceae</taxon>
        <taxon>Canariomyces</taxon>
    </lineage>
</organism>
<reference evidence="4" key="1">
    <citation type="journal article" date="2023" name="Mol. Phylogenet. Evol.">
        <title>Genome-scale phylogeny and comparative genomics of the fungal order Sordariales.</title>
        <authorList>
            <person name="Hensen N."/>
            <person name="Bonometti L."/>
            <person name="Westerberg I."/>
            <person name="Brannstrom I.O."/>
            <person name="Guillou S."/>
            <person name="Cros-Aarteil S."/>
            <person name="Calhoun S."/>
            <person name="Haridas S."/>
            <person name="Kuo A."/>
            <person name="Mondo S."/>
            <person name="Pangilinan J."/>
            <person name="Riley R."/>
            <person name="LaButti K."/>
            <person name="Andreopoulos B."/>
            <person name="Lipzen A."/>
            <person name="Chen C."/>
            <person name="Yan M."/>
            <person name="Daum C."/>
            <person name="Ng V."/>
            <person name="Clum A."/>
            <person name="Steindorff A."/>
            <person name="Ohm R.A."/>
            <person name="Martin F."/>
            <person name="Silar P."/>
            <person name="Natvig D.O."/>
            <person name="Lalanne C."/>
            <person name="Gautier V."/>
            <person name="Ament-Velasquez S.L."/>
            <person name="Kruys A."/>
            <person name="Hutchinson M.I."/>
            <person name="Powell A.J."/>
            <person name="Barry K."/>
            <person name="Miller A.N."/>
            <person name="Grigoriev I.V."/>
            <person name="Debuchy R."/>
            <person name="Gladieux P."/>
            <person name="Hiltunen Thoren M."/>
            <person name="Johannesson H."/>
        </authorList>
    </citation>
    <scope>NUCLEOTIDE SEQUENCE</scope>
    <source>
        <strain evidence="4">CBS 508.74</strain>
    </source>
</reference>
<evidence type="ECO:0000313" key="5">
    <source>
        <dbReference type="Proteomes" id="UP001302812"/>
    </source>
</evidence>
<accession>A0AAN6TA68</accession>
<name>A0AAN6TA68_9PEZI</name>
<evidence type="ECO:0000256" key="2">
    <source>
        <dbReference type="SAM" id="SignalP"/>
    </source>
</evidence>
<dbReference type="PANTHER" id="PTHR10039:SF15">
    <property type="entry name" value="NACHT DOMAIN-CONTAINING PROTEIN"/>
    <property type="match status" value="1"/>
</dbReference>
<dbReference type="InterPro" id="IPR056884">
    <property type="entry name" value="NPHP3-like_N"/>
</dbReference>
<gene>
    <name evidence="4" type="ORF">N656DRAFT_316279</name>
</gene>
<keyword evidence="1" id="KW-0677">Repeat</keyword>
<proteinExistence type="predicted"/>
<dbReference type="PANTHER" id="PTHR10039">
    <property type="entry name" value="AMELOGENIN"/>
    <property type="match status" value="1"/>
</dbReference>
<evidence type="ECO:0000259" key="3">
    <source>
        <dbReference type="Pfam" id="PF24883"/>
    </source>
</evidence>
<dbReference type="AlphaFoldDB" id="A0AAN6TA68"/>
<dbReference type="GeneID" id="89933341"/>